<dbReference type="Gene3D" id="1.10.10.10">
    <property type="entry name" value="Winged helix-like DNA-binding domain superfamily/Winged helix DNA-binding domain"/>
    <property type="match status" value="1"/>
</dbReference>
<dbReference type="AlphaFoldDB" id="A0A1G2USF9"/>
<evidence type="ECO:0000259" key="2">
    <source>
        <dbReference type="Pfam" id="PF02481"/>
    </source>
</evidence>
<dbReference type="Pfam" id="PF17782">
    <property type="entry name" value="WHD_DprA"/>
    <property type="match status" value="1"/>
</dbReference>
<dbReference type="InterPro" id="IPR003488">
    <property type="entry name" value="DprA"/>
</dbReference>
<comment type="similarity">
    <text evidence="1">Belongs to the DprA/Smf family.</text>
</comment>
<dbReference type="InterPro" id="IPR057666">
    <property type="entry name" value="DrpA_SLOG"/>
</dbReference>
<dbReference type="Pfam" id="PF02481">
    <property type="entry name" value="DNA_processg_A"/>
    <property type="match status" value="1"/>
</dbReference>
<dbReference type="EMBL" id="MHWT01000017">
    <property type="protein sequence ID" value="OHB12347.1"/>
    <property type="molecule type" value="Genomic_DNA"/>
</dbReference>
<reference evidence="4 5" key="1">
    <citation type="journal article" date="2016" name="Nat. Commun.">
        <title>Thousands of microbial genomes shed light on interconnected biogeochemical processes in an aquifer system.</title>
        <authorList>
            <person name="Anantharaman K."/>
            <person name="Brown C.T."/>
            <person name="Hug L.A."/>
            <person name="Sharon I."/>
            <person name="Castelle C.J."/>
            <person name="Probst A.J."/>
            <person name="Thomas B.C."/>
            <person name="Singh A."/>
            <person name="Wilkins M.J."/>
            <person name="Karaoz U."/>
            <person name="Brodie E.L."/>
            <person name="Williams K.H."/>
            <person name="Hubbard S.S."/>
            <person name="Banfield J.F."/>
        </authorList>
    </citation>
    <scope>NUCLEOTIDE SEQUENCE [LARGE SCALE GENOMIC DNA]</scope>
</reference>
<dbReference type="Gene3D" id="3.40.50.450">
    <property type="match status" value="1"/>
</dbReference>
<sequence>MEIRDLPKKDFPPLLLEINDPPKSLRIIGKLPKTEKYLCVVGSRKYSEYGKNVCEKLIEGLRGYSITIVSGLALGMDAIAHRAALKAGLKTVGVPGSGLGEKTIYPTTNRNLANEIVESGGALISEFPDDFRPHLYSFGQRNRIMAGISDATLIIEAELKSGTLITSKYATEYNRDVFTVPNSIFSKTSEGPHMLLRLGATPITQSSDIVTALGLRPRDELLQIRDYSDCSTDERELIEILKEPLSRDEIIRRLGKPVYATQTIIATMEIKGLIEEVMGEIHIK</sequence>
<feature type="domain" description="Smf/DprA SLOG" evidence="2">
    <location>
        <begin position="8"/>
        <end position="213"/>
    </location>
</feature>
<dbReference type="PANTHER" id="PTHR43022">
    <property type="entry name" value="PROTEIN SMF"/>
    <property type="match status" value="1"/>
</dbReference>
<dbReference type="InterPro" id="IPR036388">
    <property type="entry name" value="WH-like_DNA-bd_sf"/>
</dbReference>
<gene>
    <name evidence="4" type="ORF">A3G99_00105</name>
</gene>
<evidence type="ECO:0000259" key="3">
    <source>
        <dbReference type="Pfam" id="PF17782"/>
    </source>
</evidence>
<dbReference type="SUPFAM" id="SSF102405">
    <property type="entry name" value="MCP/YpsA-like"/>
    <property type="match status" value="1"/>
</dbReference>
<evidence type="ECO:0000256" key="1">
    <source>
        <dbReference type="ARBA" id="ARBA00006525"/>
    </source>
</evidence>
<organism evidence="4 5">
    <name type="scientific">Candidatus Zambryskibacteria bacterium RIFCSPLOWO2_12_FULL_39_23</name>
    <dbReference type="NCBI Taxonomy" id="1802776"/>
    <lineage>
        <taxon>Bacteria</taxon>
        <taxon>Candidatus Zambryskiibacteriota</taxon>
    </lineage>
</organism>
<evidence type="ECO:0000313" key="5">
    <source>
        <dbReference type="Proteomes" id="UP000176558"/>
    </source>
</evidence>
<dbReference type="GO" id="GO:0009294">
    <property type="term" value="P:DNA-mediated transformation"/>
    <property type="evidence" value="ECO:0007669"/>
    <property type="project" value="InterPro"/>
</dbReference>
<dbReference type="PANTHER" id="PTHR43022:SF1">
    <property type="entry name" value="PROTEIN SMF"/>
    <property type="match status" value="1"/>
</dbReference>
<protein>
    <submittedName>
        <fullName evidence="4">DNA protecting protein DprA</fullName>
    </submittedName>
</protein>
<dbReference type="Proteomes" id="UP000176558">
    <property type="component" value="Unassembled WGS sequence"/>
</dbReference>
<comment type="caution">
    <text evidence="4">The sequence shown here is derived from an EMBL/GenBank/DDBJ whole genome shotgun (WGS) entry which is preliminary data.</text>
</comment>
<dbReference type="NCBIfam" id="TIGR00732">
    <property type="entry name" value="dprA"/>
    <property type="match status" value="1"/>
</dbReference>
<feature type="domain" description="DprA winged helix" evidence="3">
    <location>
        <begin position="233"/>
        <end position="279"/>
    </location>
</feature>
<proteinExistence type="inferred from homology"/>
<dbReference type="InterPro" id="IPR041614">
    <property type="entry name" value="DprA_WH"/>
</dbReference>
<accession>A0A1G2USF9</accession>
<name>A0A1G2USF9_9BACT</name>
<evidence type="ECO:0000313" key="4">
    <source>
        <dbReference type="EMBL" id="OHB12347.1"/>
    </source>
</evidence>